<protein>
    <submittedName>
        <fullName evidence="2">Carbohydrate sulfotransferase 1</fullName>
    </submittedName>
</protein>
<dbReference type="SUPFAM" id="SSF52540">
    <property type="entry name" value="P-loop containing nucleoside triphosphate hydrolases"/>
    <property type="match status" value="1"/>
</dbReference>
<dbReference type="GO" id="GO:0006044">
    <property type="term" value="P:N-acetylglucosamine metabolic process"/>
    <property type="evidence" value="ECO:0007669"/>
    <property type="project" value="TreeGrafter"/>
</dbReference>
<organism evidence="2 3">
    <name type="scientific">Acropora cervicornis</name>
    <name type="common">Staghorn coral</name>
    <dbReference type="NCBI Taxonomy" id="6130"/>
    <lineage>
        <taxon>Eukaryota</taxon>
        <taxon>Metazoa</taxon>
        <taxon>Cnidaria</taxon>
        <taxon>Anthozoa</taxon>
        <taxon>Hexacorallia</taxon>
        <taxon>Scleractinia</taxon>
        <taxon>Astrocoeniina</taxon>
        <taxon>Acroporidae</taxon>
        <taxon>Acropora</taxon>
    </lineage>
</organism>
<name>A0AAD9QUY4_ACRCE</name>
<dbReference type="GO" id="GO:0001517">
    <property type="term" value="F:N-acetylglucosamine 6-O-sulfotransferase activity"/>
    <property type="evidence" value="ECO:0007669"/>
    <property type="project" value="TreeGrafter"/>
</dbReference>
<feature type="region of interest" description="Disordered" evidence="1">
    <location>
        <begin position="25"/>
        <end position="60"/>
    </location>
</feature>
<dbReference type="AlphaFoldDB" id="A0AAD9QUY4"/>
<dbReference type="EMBL" id="JARQWQ010000014">
    <property type="protein sequence ID" value="KAK2567561.1"/>
    <property type="molecule type" value="Genomic_DNA"/>
</dbReference>
<keyword evidence="3" id="KW-1185">Reference proteome</keyword>
<dbReference type="InterPro" id="IPR051135">
    <property type="entry name" value="Gal/GlcNAc/GalNAc_ST"/>
</dbReference>
<evidence type="ECO:0000256" key="1">
    <source>
        <dbReference type="SAM" id="MobiDB-lite"/>
    </source>
</evidence>
<accession>A0AAD9QUY4</accession>
<evidence type="ECO:0000313" key="2">
    <source>
        <dbReference type="EMBL" id="KAK2567561.1"/>
    </source>
</evidence>
<reference evidence="2" key="1">
    <citation type="journal article" date="2023" name="G3 (Bethesda)">
        <title>Whole genome assembly and annotation of the endangered Caribbean coral Acropora cervicornis.</title>
        <authorList>
            <person name="Selwyn J.D."/>
            <person name="Vollmer S.V."/>
        </authorList>
    </citation>
    <scope>NUCLEOTIDE SEQUENCE</scope>
    <source>
        <strain evidence="2">K2</strain>
    </source>
</reference>
<feature type="compositionally biased region" description="Polar residues" evidence="1">
    <location>
        <begin position="51"/>
        <end position="60"/>
    </location>
</feature>
<comment type="caution">
    <text evidence="2">The sequence shown here is derived from an EMBL/GenBank/DDBJ whole genome shotgun (WGS) entry which is preliminary data.</text>
</comment>
<dbReference type="Proteomes" id="UP001249851">
    <property type="component" value="Unassembled WGS sequence"/>
</dbReference>
<proteinExistence type="predicted"/>
<reference evidence="2" key="2">
    <citation type="journal article" date="2023" name="Science">
        <title>Genomic signatures of disease resistance in endangered staghorn corals.</title>
        <authorList>
            <person name="Vollmer S.V."/>
            <person name="Selwyn J.D."/>
            <person name="Despard B.A."/>
            <person name="Roesel C.L."/>
        </authorList>
    </citation>
    <scope>NUCLEOTIDE SEQUENCE</scope>
    <source>
        <strain evidence="2">K2</strain>
    </source>
</reference>
<dbReference type="PANTHER" id="PTHR10704:SF44">
    <property type="entry name" value="LD35051P-RELATED"/>
    <property type="match status" value="1"/>
</dbReference>
<dbReference type="GO" id="GO:0006790">
    <property type="term" value="P:sulfur compound metabolic process"/>
    <property type="evidence" value="ECO:0007669"/>
    <property type="project" value="TreeGrafter"/>
</dbReference>
<evidence type="ECO:0000313" key="3">
    <source>
        <dbReference type="Proteomes" id="UP001249851"/>
    </source>
</evidence>
<dbReference type="Gene3D" id="3.40.50.300">
    <property type="entry name" value="P-loop containing nucleotide triphosphate hydrolases"/>
    <property type="match status" value="1"/>
</dbReference>
<gene>
    <name evidence="2" type="ORF">P5673_008399</name>
</gene>
<dbReference type="PANTHER" id="PTHR10704">
    <property type="entry name" value="CARBOHYDRATE SULFOTRANSFERASE"/>
    <property type="match status" value="1"/>
</dbReference>
<dbReference type="InterPro" id="IPR027417">
    <property type="entry name" value="P-loop_NTPase"/>
</dbReference>
<sequence length="195" mass="22683">MNGVEWMKGICHIWSRGRHFSPSMPGDRYLKLSPQKRPPGRNLGEHRSVRRSGTTSRENYNNPLYSIRMCAPLRPQTASVMCRLHYHTAVKTIRFNSIQNLPYVMDTGGPMDVSFKMVHLIRDLRAVLNSRIMDNSRQNWAIKSAGKHAQSMCRDMLRNIKYAVSTPAWLHGRYTLIRYDDLPTNPHQISEELYR</sequence>